<feature type="transmembrane region" description="Helical" evidence="2">
    <location>
        <begin position="278"/>
        <end position="300"/>
    </location>
</feature>
<feature type="transmembrane region" description="Helical" evidence="2">
    <location>
        <begin position="377"/>
        <end position="396"/>
    </location>
</feature>
<feature type="region of interest" description="Disordered" evidence="1">
    <location>
        <begin position="402"/>
        <end position="434"/>
    </location>
</feature>
<accession>A0AB38R996</accession>
<protein>
    <recommendedName>
        <fullName evidence="5">O-antigen/teichoic acid export membrane protein</fullName>
    </recommendedName>
</protein>
<feature type="transmembrane region" description="Helical" evidence="2">
    <location>
        <begin position="109"/>
        <end position="127"/>
    </location>
</feature>
<proteinExistence type="predicted"/>
<evidence type="ECO:0000256" key="1">
    <source>
        <dbReference type="SAM" id="MobiDB-lite"/>
    </source>
</evidence>
<feature type="transmembrane region" description="Helical" evidence="2">
    <location>
        <begin position="352"/>
        <end position="371"/>
    </location>
</feature>
<feature type="transmembrane region" description="Helical" evidence="2">
    <location>
        <begin position="164"/>
        <end position="185"/>
    </location>
</feature>
<dbReference type="RefSeq" id="WP_058226034.1">
    <property type="nucleotide sequence ID" value="NZ_CP096563.1"/>
</dbReference>
<name>A0AB38R996_RHOSG</name>
<reference evidence="4" key="1">
    <citation type="journal article" date="2022" name="Environ. Microbiol.">
        <title>Functional analysis, diversity, and distribution of carbendazim hydrolases MheI and CbmA, responsible for the initial step in carbendazim degradation.</title>
        <authorList>
            <person name="Zhang M."/>
            <person name="Bai X."/>
            <person name="Li Q."/>
            <person name="Zhang L."/>
            <person name="Zhu Q."/>
            <person name="Gao S."/>
            <person name="Ke Z."/>
            <person name="Jiang M."/>
            <person name="Hu J."/>
            <person name="Qiu J."/>
            <person name="Hong Q."/>
        </authorList>
    </citation>
    <scope>NUCLEOTIDE SEQUENCE [LARGE SCALE GENOMIC DNA]</scope>
    <source>
        <strain evidence="4">djl-6</strain>
    </source>
</reference>
<evidence type="ECO:0000313" key="4">
    <source>
        <dbReference type="Proteomes" id="UP000831484"/>
    </source>
</evidence>
<gene>
    <name evidence="3" type="ORF">M0639_20875</name>
</gene>
<dbReference type="Proteomes" id="UP000831484">
    <property type="component" value="Chromosome"/>
</dbReference>
<feature type="transmembrane region" description="Helical" evidence="2">
    <location>
        <begin position="320"/>
        <end position="340"/>
    </location>
</feature>
<feature type="transmembrane region" description="Helical" evidence="2">
    <location>
        <begin position="80"/>
        <end position="103"/>
    </location>
</feature>
<dbReference type="EMBL" id="CP096563">
    <property type="protein sequence ID" value="UPU41476.1"/>
    <property type="molecule type" value="Genomic_DNA"/>
</dbReference>
<keyword evidence="2" id="KW-1133">Transmembrane helix</keyword>
<organism evidence="3 4">
    <name type="scientific">Rhodococcus qingshengii JCM 15477</name>
    <dbReference type="NCBI Taxonomy" id="1303681"/>
    <lineage>
        <taxon>Bacteria</taxon>
        <taxon>Bacillati</taxon>
        <taxon>Actinomycetota</taxon>
        <taxon>Actinomycetes</taxon>
        <taxon>Mycobacteriales</taxon>
        <taxon>Nocardiaceae</taxon>
        <taxon>Rhodococcus</taxon>
        <taxon>Rhodococcus erythropolis group</taxon>
    </lineage>
</organism>
<keyword evidence="4" id="KW-1185">Reference proteome</keyword>
<feature type="transmembrane region" description="Helical" evidence="2">
    <location>
        <begin position="38"/>
        <end position="59"/>
    </location>
</feature>
<evidence type="ECO:0000313" key="3">
    <source>
        <dbReference type="EMBL" id="UPU41476.1"/>
    </source>
</evidence>
<dbReference type="AlphaFoldDB" id="A0AB38R996"/>
<evidence type="ECO:0000256" key="2">
    <source>
        <dbReference type="SAM" id="Phobius"/>
    </source>
</evidence>
<keyword evidence="2" id="KW-0472">Membrane</keyword>
<feature type="transmembrane region" description="Helical" evidence="2">
    <location>
        <begin position="246"/>
        <end position="266"/>
    </location>
</feature>
<feature type="compositionally biased region" description="Basic and acidic residues" evidence="1">
    <location>
        <begin position="414"/>
        <end position="423"/>
    </location>
</feature>
<sequence length="434" mass="45557">MAGLKLRVLFSAGDQVLSSVSNALILFAMAGPSSVSEFGLAILVFSILTAALGFVRGAVGTPLLLMSAHSRNRIRAESRHAISGAATFGVLVGIVALGVSVFLHEPQVGIAYAVAAPVVLAQDALRFTAMSMGEPEHAFFSDALWASAAFGVLVVTWIRPEALSIAEMIWLWSVAGGLALVYLMIRVQTLPRLTGLYRWWASFWTHRIRFGFESGIDQLAAIVIVAVSTAFIGTVAAASLRGAVTVLGPFAVLISSLPLIVIPESVRAGHTARQVWSTLRYAAWLTSAMAATIGFAAPFLPDALGRVVLGESWAEARHVLPFLGLEYAAICWIAGVYNLYRTQGASGRLLKLRIVQSLTAIVICSAAAALTGTAVGVAIGLAVSSVLVAVCLVVAAQRKHSGREDPASVPSTADRAEPGDLRRTRTGALAGTTT</sequence>
<evidence type="ECO:0008006" key="5">
    <source>
        <dbReference type="Google" id="ProtNLM"/>
    </source>
</evidence>
<feature type="transmembrane region" description="Helical" evidence="2">
    <location>
        <begin position="139"/>
        <end position="158"/>
    </location>
</feature>
<keyword evidence="2" id="KW-0812">Transmembrane</keyword>
<feature type="transmembrane region" description="Helical" evidence="2">
    <location>
        <begin position="219"/>
        <end position="240"/>
    </location>
</feature>